<evidence type="ECO:0000256" key="4">
    <source>
        <dbReference type="ARBA" id="ARBA00023239"/>
    </source>
</evidence>
<dbReference type="FunFam" id="3.40.640.10:FF:000046">
    <property type="entry name" value="Cystathionine gamma-lyase"/>
    <property type="match status" value="1"/>
</dbReference>
<evidence type="ECO:0000256" key="3">
    <source>
        <dbReference type="ARBA" id="ARBA00022898"/>
    </source>
</evidence>
<dbReference type="InterPro" id="IPR000277">
    <property type="entry name" value="Cys/Met-Metab_PyrdxlP-dep_enz"/>
</dbReference>
<proteinExistence type="inferred from homology"/>
<keyword evidence="4 11" id="KW-0456">Lyase</keyword>
<comment type="catalytic activity">
    <reaction evidence="7">
        <text>an S-substituted L-cysteine + H2O = a thiol + pyruvate + NH4(+)</text>
        <dbReference type="Rhea" id="RHEA:18121"/>
        <dbReference type="ChEBI" id="CHEBI:15361"/>
        <dbReference type="ChEBI" id="CHEBI:15377"/>
        <dbReference type="ChEBI" id="CHEBI:28938"/>
        <dbReference type="ChEBI" id="CHEBI:29256"/>
        <dbReference type="ChEBI" id="CHEBI:58717"/>
        <dbReference type="EC" id="4.4.1.13"/>
    </reaction>
</comment>
<reference evidence="10 12" key="1">
    <citation type="submission" date="2014-04" db="EMBL/GenBank/DDBJ databases">
        <authorList>
            <person name="Bishop-Lilly K.A."/>
            <person name="Broomall S.M."/>
            <person name="Chain P.S."/>
            <person name="Chertkov O."/>
            <person name="Coyne S.R."/>
            <person name="Daligault H.E."/>
            <person name="Davenport K.W."/>
            <person name="Erkkila T."/>
            <person name="Frey K.G."/>
            <person name="Gibbons H.S."/>
            <person name="Gu W."/>
            <person name="Jaissle J."/>
            <person name="Johnson S.L."/>
            <person name="Koroleva G.I."/>
            <person name="Ladner J.T."/>
            <person name="Lo C.-C."/>
            <person name="Minogue T.D."/>
            <person name="Munk C."/>
            <person name="Palacios G.F."/>
            <person name="Redden C.L."/>
            <person name="Rosenzweig C.N."/>
            <person name="Scholz M.B."/>
            <person name="Teshima H."/>
            <person name="Xu Y."/>
        </authorList>
    </citation>
    <scope>NUCLEOTIDE SEQUENCE [LARGE SCALE GENOMIC DNA]</scope>
    <source>
        <strain evidence="10">Gladioli</strain>
        <strain evidence="12">gladioli</strain>
    </source>
</reference>
<dbReference type="GO" id="GO:0030170">
    <property type="term" value="F:pyridoxal phosphate binding"/>
    <property type="evidence" value="ECO:0007669"/>
    <property type="project" value="InterPro"/>
</dbReference>
<dbReference type="InterPro" id="IPR015421">
    <property type="entry name" value="PyrdxlP-dep_Trfase_major"/>
</dbReference>
<dbReference type="OrthoDB" id="9805807at2"/>
<comment type="catalytic activity">
    <reaction evidence="6">
        <text>L,L-cystathionine + H2O = L-homocysteine + pyruvate + NH4(+)</text>
        <dbReference type="Rhea" id="RHEA:13965"/>
        <dbReference type="ChEBI" id="CHEBI:15361"/>
        <dbReference type="ChEBI" id="CHEBI:15377"/>
        <dbReference type="ChEBI" id="CHEBI:28938"/>
        <dbReference type="ChEBI" id="CHEBI:58161"/>
        <dbReference type="ChEBI" id="CHEBI:58199"/>
    </reaction>
</comment>
<dbReference type="InterPro" id="IPR054542">
    <property type="entry name" value="Cys_met_metab_PP"/>
</dbReference>
<comment type="pathway">
    <text evidence="5">Amino-acid biosynthesis; L-methionine biosynthesis via de novo pathway; L-homocysteine from L-cystathionine: step 1/1.</text>
</comment>
<dbReference type="GO" id="GO:0019450">
    <property type="term" value="P:L-cysteine catabolic process to pyruvate"/>
    <property type="evidence" value="ECO:0007669"/>
    <property type="project" value="TreeGrafter"/>
</dbReference>
<name>A0A095F0D1_BURGA</name>
<evidence type="ECO:0000256" key="7">
    <source>
        <dbReference type="ARBA" id="ARBA00047625"/>
    </source>
</evidence>
<dbReference type="Proteomes" id="UP000220629">
    <property type="component" value="Unassembled WGS sequence"/>
</dbReference>
<evidence type="ECO:0000256" key="8">
    <source>
        <dbReference type="PIRSR" id="PIRSR001434-2"/>
    </source>
</evidence>
<evidence type="ECO:0000256" key="1">
    <source>
        <dbReference type="ARBA" id="ARBA00001933"/>
    </source>
</evidence>
<dbReference type="AlphaFoldDB" id="A0A095F0D1"/>
<evidence type="ECO:0000256" key="5">
    <source>
        <dbReference type="ARBA" id="ARBA00046315"/>
    </source>
</evidence>
<accession>A0A095F0D1</accession>
<dbReference type="KEGG" id="bgo:BM43_4018"/>
<feature type="modified residue" description="N6-(pyridoxal phosphate)lysine" evidence="8">
    <location>
        <position position="217"/>
    </location>
</feature>
<dbReference type="EMBL" id="PDDY01000004">
    <property type="protein sequence ID" value="PEH37898.1"/>
    <property type="molecule type" value="Genomic_DNA"/>
</dbReference>
<dbReference type="Gene3D" id="3.40.640.10">
    <property type="entry name" value="Type I PLP-dependent aspartate aminotransferase-like (Major domain)"/>
    <property type="match status" value="1"/>
</dbReference>
<reference evidence="13" key="2">
    <citation type="submission" date="2017-09" db="EMBL/GenBank/DDBJ databases">
        <title>FDA dAtabase for Regulatory Grade micrObial Sequences (FDA-ARGOS): Supporting development and validation of Infectious Disease Dx tests.</title>
        <authorList>
            <person name="Minogue T."/>
            <person name="Wolcott M."/>
            <person name="Wasieloski L."/>
            <person name="Aguilar W."/>
            <person name="Moore D."/>
            <person name="Tallon L."/>
            <person name="Sadzewicz L."/>
            <person name="Ott S."/>
            <person name="Zhao X."/>
            <person name="Nagaraj S."/>
            <person name="Vavikolanu K."/>
            <person name="Aluvathingal J."/>
            <person name="Nadendla S."/>
            <person name="Sichtig H."/>
        </authorList>
    </citation>
    <scope>NUCLEOTIDE SEQUENCE [LARGE SCALE GENOMIC DNA]</scope>
    <source>
        <strain evidence="13">FDAARGOS_390</strain>
    </source>
</reference>
<keyword evidence="3 8" id="KW-0663">Pyridoxal phosphate</keyword>
<dbReference type="GO" id="GO:0019346">
    <property type="term" value="P:transsulfuration"/>
    <property type="evidence" value="ECO:0007669"/>
    <property type="project" value="InterPro"/>
</dbReference>
<dbReference type="PIRSF" id="PIRSF001434">
    <property type="entry name" value="CGS"/>
    <property type="match status" value="1"/>
</dbReference>
<dbReference type="EC" id="4.4.1.8" evidence="10"/>
<dbReference type="PANTHER" id="PTHR43500">
    <property type="entry name" value="CYSTATHIONINE BETA-LYASE-RELATED"/>
    <property type="match status" value="1"/>
</dbReference>
<dbReference type="SUPFAM" id="SSF53383">
    <property type="entry name" value="PLP-dependent transferases"/>
    <property type="match status" value="1"/>
</dbReference>
<protein>
    <submittedName>
        <fullName evidence="11">Cystathionine beta-lyase</fullName>
        <ecNumber evidence="10">4.4.1.8</ecNumber>
    </submittedName>
</protein>
<evidence type="ECO:0000256" key="6">
    <source>
        <dbReference type="ARBA" id="ARBA00047517"/>
    </source>
</evidence>
<organism evidence="11 13">
    <name type="scientific">Burkholderia gladioli</name>
    <name type="common">Pseudomonas marginata</name>
    <name type="synonym">Phytomonas marginata</name>
    <dbReference type="NCBI Taxonomy" id="28095"/>
    <lineage>
        <taxon>Bacteria</taxon>
        <taxon>Pseudomonadati</taxon>
        <taxon>Pseudomonadota</taxon>
        <taxon>Betaproteobacteria</taxon>
        <taxon>Burkholderiales</taxon>
        <taxon>Burkholderiaceae</taxon>
        <taxon>Burkholderia</taxon>
    </lineage>
</organism>
<sequence>MDSAQDPKPYNVDTRVVHSGRNPAGFHGVVNPPVYHASTFIFDSVEQLLETRRDRASGAYEGFTYGREGTPTTRALEDAITELEGGYRAVVTSCGLGAIAASLLAYLSAGDHLLIVDSLYGPARAFCEETLRKFGVEVTYFDPNLGADITSLFQPNTRVVYLESPCSLTFEVVDVPAIAKACRARGIVSIMDNTWASPLGFHPLKHGIDVSIHAATKYISGHSDLMLGIAVCTEEAFIPLKKTASGAGYCGGPDDVYMALRGLRTLPIRMERHQRSATRIAQWLQQRAEVERVMYPALPDDPGHAIWKRDFEAASGLFGLVLKPCSDAQFAAMLDNMSLFKMGYSWGGYESLVVPTYPGTLRTARPWLSEGRGLRLHVGLEHCEDLIEDLERGFARLAAGG</sequence>
<evidence type="ECO:0000313" key="12">
    <source>
        <dbReference type="Proteomes" id="UP000029590"/>
    </source>
</evidence>
<dbReference type="Proteomes" id="UP000029590">
    <property type="component" value="Unassembled WGS sequence"/>
</dbReference>
<gene>
    <name evidence="11" type="primary">metC</name>
    <name evidence="11" type="ORF">CRM94_25890</name>
    <name evidence="10" type="ORF">DM48_7480</name>
</gene>
<reference evidence="11" key="3">
    <citation type="submission" date="2017-09" db="EMBL/GenBank/DDBJ databases">
        <title>FDA dAtabase for Regulatory Grade micrObial Sequences (FDA-ARGOS): Supporting development and validation of Infectious Disease Dx tests.</title>
        <authorList>
            <person name="Minogue T."/>
            <person name="Wolcott M."/>
            <person name="Wasieloski L."/>
            <person name="Aguilar W."/>
            <person name="Moore D."/>
            <person name="Tallon L.J."/>
            <person name="Sadzewicz L."/>
            <person name="Ott S."/>
            <person name="Zhao X."/>
            <person name="Nagaraj S."/>
            <person name="Vavikolanu K."/>
            <person name="Aluvathingal J."/>
            <person name="Nadendla S."/>
            <person name="Sichtig H."/>
        </authorList>
    </citation>
    <scope>NUCLEOTIDE SEQUENCE</scope>
    <source>
        <strain evidence="11">FDAARGOS_390</strain>
    </source>
</reference>
<evidence type="ECO:0000256" key="9">
    <source>
        <dbReference type="RuleBase" id="RU362118"/>
    </source>
</evidence>
<dbReference type="RefSeq" id="WP_042285349.1">
    <property type="nucleotide sequence ID" value="NZ_CADEVY010000004.1"/>
</dbReference>
<dbReference type="Gene3D" id="3.90.1150.10">
    <property type="entry name" value="Aspartate Aminotransferase, domain 1"/>
    <property type="match status" value="1"/>
</dbReference>
<comment type="cofactor">
    <cofactor evidence="1 9">
        <name>pyridoxal 5'-phosphate</name>
        <dbReference type="ChEBI" id="CHEBI:597326"/>
    </cofactor>
</comment>
<comment type="similarity">
    <text evidence="2 9">Belongs to the trans-sulfuration enzymes family.</text>
</comment>
<dbReference type="InterPro" id="IPR006233">
    <property type="entry name" value="Cys_b_lyase_bac"/>
</dbReference>
<evidence type="ECO:0000313" key="11">
    <source>
        <dbReference type="EMBL" id="PEH37898.1"/>
    </source>
</evidence>
<dbReference type="InterPro" id="IPR015424">
    <property type="entry name" value="PyrdxlP-dep_Trfase"/>
</dbReference>
<dbReference type="PROSITE" id="PS00868">
    <property type="entry name" value="CYS_MET_METAB_PP"/>
    <property type="match status" value="1"/>
</dbReference>
<evidence type="ECO:0000256" key="2">
    <source>
        <dbReference type="ARBA" id="ARBA00009077"/>
    </source>
</evidence>
<evidence type="ECO:0000313" key="10">
    <source>
        <dbReference type="EMBL" id="KGC11096.1"/>
    </source>
</evidence>
<comment type="caution">
    <text evidence="11">The sequence shown here is derived from an EMBL/GenBank/DDBJ whole genome shotgun (WGS) entry which is preliminary data.</text>
</comment>
<dbReference type="Pfam" id="PF01053">
    <property type="entry name" value="Cys_Met_Meta_PP"/>
    <property type="match status" value="1"/>
</dbReference>
<dbReference type="CDD" id="cd00614">
    <property type="entry name" value="CGS_like"/>
    <property type="match status" value="1"/>
</dbReference>
<evidence type="ECO:0000313" key="13">
    <source>
        <dbReference type="Proteomes" id="UP000220629"/>
    </source>
</evidence>
<dbReference type="PANTHER" id="PTHR43500:SF1">
    <property type="entry name" value="CYSTATHIONINE BETA-LYASE-RELATED"/>
    <property type="match status" value="1"/>
</dbReference>
<dbReference type="NCBIfam" id="TIGR01324">
    <property type="entry name" value="cysta_beta_ly_B"/>
    <property type="match status" value="1"/>
</dbReference>
<dbReference type="InterPro" id="IPR015422">
    <property type="entry name" value="PyrdxlP-dep_Trfase_small"/>
</dbReference>
<dbReference type="EMBL" id="JPGG01000017">
    <property type="protein sequence ID" value="KGC11096.1"/>
    <property type="molecule type" value="Genomic_DNA"/>
</dbReference>
<dbReference type="GO" id="GO:0047804">
    <property type="term" value="F:cysteine-S-conjugate beta-lyase activity"/>
    <property type="evidence" value="ECO:0007669"/>
    <property type="project" value="UniProtKB-EC"/>
</dbReference>